<evidence type="ECO:0000256" key="4">
    <source>
        <dbReference type="ARBA" id="ARBA00022532"/>
    </source>
</evidence>
<dbReference type="Pfam" id="PF05681">
    <property type="entry name" value="Fumerase"/>
    <property type="match status" value="1"/>
</dbReference>
<keyword evidence="7" id="KW-0411">Iron-sulfur</keyword>
<accession>A0A1Q9CTZ1</accession>
<dbReference type="GO" id="GO:0006099">
    <property type="term" value="P:tricarboxylic acid cycle"/>
    <property type="evidence" value="ECO:0007669"/>
    <property type="project" value="UniProtKB-KW"/>
</dbReference>
<feature type="domain" description="Fe-S hydro-lyase tartrate dehydratase beta-type catalytic" evidence="11">
    <location>
        <begin position="1010"/>
        <end position="1216"/>
    </location>
</feature>
<comment type="similarity">
    <text evidence="2">Belongs to the class-I fumarase family.</text>
</comment>
<dbReference type="OrthoDB" id="411469at2759"/>
<evidence type="ECO:0000256" key="3">
    <source>
        <dbReference type="ARBA" id="ARBA00022485"/>
    </source>
</evidence>
<keyword evidence="3" id="KW-0004">4Fe-4S</keyword>
<gene>
    <name evidence="12" type="primary">fumA</name>
    <name evidence="12" type="ORF">AK812_SmicGene32496</name>
</gene>
<protein>
    <submittedName>
        <fullName evidence="12">Fumarate hydratase class I, aerobic</fullName>
    </submittedName>
</protein>
<evidence type="ECO:0000256" key="2">
    <source>
        <dbReference type="ARBA" id="ARBA00008876"/>
    </source>
</evidence>
<dbReference type="InterPro" id="IPR036660">
    <property type="entry name" value="Fe-S_hydroAse_TtdB_cat_sf"/>
</dbReference>
<keyword evidence="5" id="KW-0479">Metal-binding</keyword>
<evidence type="ECO:0000256" key="9">
    <source>
        <dbReference type="SAM" id="MobiDB-lite"/>
    </source>
</evidence>
<dbReference type="GO" id="GO:0046872">
    <property type="term" value="F:metal ion binding"/>
    <property type="evidence" value="ECO:0007669"/>
    <property type="project" value="UniProtKB-KW"/>
</dbReference>
<dbReference type="PANTHER" id="PTHR30389">
    <property type="entry name" value="FUMARATE HYDRATASE-RELATED"/>
    <property type="match status" value="1"/>
</dbReference>
<feature type="compositionally biased region" description="Low complexity" evidence="9">
    <location>
        <begin position="606"/>
        <end position="641"/>
    </location>
</feature>
<dbReference type="Pfam" id="PF05683">
    <property type="entry name" value="Fumerase_C"/>
    <property type="match status" value="1"/>
</dbReference>
<dbReference type="InterPro" id="IPR004646">
    <property type="entry name" value="Fe-S_hydro-lyase_TtdA-typ_cat"/>
</dbReference>
<evidence type="ECO:0000256" key="7">
    <source>
        <dbReference type="ARBA" id="ARBA00023014"/>
    </source>
</evidence>
<keyword evidence="4" id="KW-0816">Tricarboxylic acid cycle</keyword>
<dbReference type="Gene3D" id="3.20.130.10">
    <property type="entry name" value="Fe-S hydro-lyase, tartrate dehydratase beta-type, catalytic domain"/>
    <property type="match status" value="1"/>
</dbReference>
<dbReference type="GO" id="GO:0016836">
    <property type="term" value="F:hydro-lyase activity"/>
    <property type="evidence" value="ECO:0007669"/>
    <property type="project" value="InterPro"/>
</dbReference>
<feature type="domain" description="Fe-S hydro-lyase tartrate dehydratase alpha-type catalytic" evidence="10">
    <location>
        <begin position="729"/>
        <end position="1004"/>
    </location>
</feature>
<reference evidence="12 13" key="1">
    <citation type="submission" date="2016-02" db="EMBL/GenBank/DDBJ databases">
        <title>Genome analysis of coral dinoflagellate symbionts highlights evolutionary adaptations to a symbiotic lifestyle.</title>
        <authorList>
            <person name="Aranda M."/>
            <person name="Li Y."/>
            <person name="Liew Y.J."/>
            <person name="Baumgarten S."/>
            <person name="Simakov O."/>
            <person name="Wilson M."/>
            <person name="Piel J."/>
            <person name="Ashoor H."/>
            <person name="Bougouffa S."/>
            <person name="Bajic V.B."/>
            <person name="Ryu T."/>
            <person name="Ravasi T."/>
            <person name="Bayer T."/>
            <person name="Micklem G."/>
            <person name="Kim H."/>
            <person name="Bhak J."/>
            <person name="Lajeunesse T.C."/>
            <person name="Voolstra C.R."/>
        </authorList>
    </citation>
    <scope>NUCLEOTIDE SEQUENCE [LARGE SCALE GENOMIC DNA]</scope>
    <source>
        <strain evidence="12 13">CCMP2467</strain>
    </source>
</reference>
<dbReference type="AlphaFoldDB" id="A0A1Q9CTZ1"/>
<evidence type="ECO:0000256" key="8">
    <source>
        <dbReference type="ARBA" id="ARBA00023239"/>
    </source>
</evidence>
<evidence type="ECO:0000256" key="1">
    <source>
        <dbReference type="ARBA" id="ARBA00004859"/>
    </source>
</evidence>
<dbReference type="GO" id="GO:0051539">
    <property type="term" value="F:4 iron, 4 sulfur cluster binding"/>
    <property type="evidence" value="ECO:0007669"/>
    <property type="project" value="UniProtKB-KW"/>
</dbReference>
<proteinExistence type="inferred from homology"/>
<name>A0A1Q9CTZ1_SYMMI</name>
<evidence type="ECO:0000313" key="12">
    <source>
        <dbReference type="EMBL" id="OLP86388.1"/>
    </source>
</evidence>
<dbReference type="InterPro" id="IPR004647">
    <property type="entry name" value="Fe-S_hydro-lyase_TtdB-typ_cat"/>
</dbReference>
<keyword evidence="13" id="KW-1185">Reference proteome</keyword>
<dbReference type="EMBL" id="LSRX01000918">
    <property type="protein sequence ID" value="OLP86388.1"/>
    <property type="molecule type" value="Genomic_DNA"/>
</dbReference>
<comment type="pathway">
    <text evidence="1">Carbohydrate metabolism; tricarboxylic acid cycle; (S)-malate from fumarate: step 1/1.</text>
</comment>
<dbReference type="NCBIfam" id="TIGR00723">
    <property type="entry name" value="ttdB_fumA_fumB"/>
    <property type="match status" value="1"/>
</dbReference>
<keyword evidence="8" id="KW-0456">Lyase</keyword>
<evidence type="ECO:0000256" key="5">
    <source>
        <dbReference type="ARBA" id="ARBA00022723"/>
    </source>
</evidence>
<dbReference type="Proteomes" id="UP000186817">
    <property type="component" value="Unassembled WGS sequence"/>
</dbReference>
<keyword evidence="6" id="KW-0408">Iron</keyword>
<dbReference type="InterPro" id="IPR051208">
    <property type="entry name" value="Class-I_Fumarase/Tartrate_DH"/>
</dbReference>
<dbReference type="PANTHER" id="PTHR30389:SF0">
    <property type="entry name" value="FUMARATE HYDRATASE CLASS I, AEROBIC"/>
    <property type="match status" value="1"/>
</dbReference>
<comment type="caution">
    <text evidence="12">The sequence shown here is derived from an EMBL/GenBank/DDBJ whole genome shotgun (WGS) entry which is preliminary data.</text>
</comment>
<dbReference type="SUPFAM" id="SSF117457">
    <property type="entry name" value="FumA C-terminal domain-like"/>
    <property type="match status" value="1"/>
</dbReference>
<evidence type="ECO:0000256" key="6">
    <source>
        <dbReference type="ARBA" id="ARBA00023004"/>
    </source>
</evidence>
<feature type="region of interest" description="Disordered" evidence="9">
    <location>
        <begin position="606"/>
        <end position="643"/>
    </location>
</feature>
<evidence type="ECO:0000313" key="13">
    <source>
        <dbReference type="Proteomes" id="UP000186817"/>
    </source>
</evidence>
<evidence type="ECO:0000259" key="11">
    <source>
        <dbReference type="Pfam" id="PF05683"/>
    </source>
</evidence>
<evidence type="ECO:0000259" key="10">
    <source>
        <dbReference type="Pfam" id="PF05681"/>
    </source>
</evidence>
<organism evidence="12 13">
    <name type="scientific">Symbiodinium microadriaticum</name>
    <name type="common">Dinoflagellate</name>
    <name type="synonym">Zooxanthella microadriatica</name>
    <dbReference type="NCBI Taxonomy" id="2951"/>
    <lineage>
        <taxon>Eukaryota</taxon>
        <taxon>Sar</taxon>
        <taxon>Alveolata</taxon>
        <taxon>Dinophyceae</taxon>
        <taxon>Suessiales</taxon>
        <taxon>Symbiodiniaceae</taxon>
        <taxon>Symbiodinium</taxon>
    </lineage>
</organism>
<sequence>MPDGTKKVKSRLCARGCFDRQKDLLSTRSTTATRLSQRLLLSTAANEDLDAESWDISGAFLKGMNFEAVRRLLEQKGIKSPKRKIAIIAPANVWRHLAFFDKRFAVEPTRLGDFILLCIKPVCGLSDAPLAWQLCLHGHFEEQGGKPSLMDENSFYWCEPPSYRTTSMVTTHVDDCGAAGKPAWLKAQYELLVKKFGKVTRQQLPFDHCGVRYSKLADGFRMSQDDFCGKLRPAEVPKDRKDDDSLNPSELTLFRSILGGLLWLTATRLDLVADVCLLQSQVTRAKISHLRQANIVIKKAQSELGQGLGLHFRKLRRPHRLACIHDSSAAGNVRNYAQEGVLVLLCEDRLGEMPRDKEHTLSDAQCALMGGLGHILWAHGAKAKRISYSTSHAETLAGISGLEASTLVAVRIAEMFYLRRPASLQALIACQEYGVPQLPVDTYTDCRDFFELCSGNGNIPQDKNQRLYVLAYREARMSGRVRWMSLVPTQSMTADENHPVILRSLPVLPTIEEKHFDMTDRELVKDIAKGFMVLSGCSYKQRFICMALLMTCASATSTSSSTASSDDTGWYFMIAITLGVIIGERLLCATLRLWMRQIFGEWSTATTTRTPTTTTSPSTTTSGSTTSAAPSSSPAMISRSTSIDDDIEKDKTTMLYIAGLEGENLQLRGKNKALDRELRHVNEFNFAQQAEIRRLQDARMTATNASSTEVSSGSKKIVTVQPWVLRELSKHCISEISHFLRPGHLAQLGKILTDPEASENDRFTAHNLLQNAVKASGGQLPGCQDTGTAIVMGKRGMHVFTDGDDEAQLSHGVYDAYTQRNLRYSQMAPVTMFAEKNTKCNLPAQIDILATASSSYEFLFMAKGGGSANKTYLYQQTKALLNPKKLEAFITEKLQTLGTSACPPYHVALVIGGTSAETCLKTVKLASARYYDDLPTSGSDGGRAFRDLEWEAKVLQICQDLGVGAQFGGKYFAHDARVVRLPRHGASCPVGLGVSCSADRQILAKITAEGVFVEELEHNPARHLPDGPVTGLSEQVVSINLKQPMKDILAVLTQYPIKTRVSLTGPLIVARDIAHAKISERFDQTGVLPEYVKDHPIYYAGPAKTPAGYASGSFGPTTAGRMDTYVPMWQPHGASLVTLAKGNRSKQVTDSCKQYGGFYLGSVGGAAAVLAEDCIKKIEVLEFPELGMEAVWKIEVENFPAFILVDDKGNDFFAKWTM</sequence>